<comment type="caution">
    <text evidence="1">The sequence shown here is derived from an EMBL/GenBank/DDBJ whole genome shotgun (WGS) entry which is preliminary data.</text>
</comment>
<organism evidence="1 2">
    <name type="scientific">Pseudolactococcus hodotermopsidis</name>
    <dbReference type="NCBI Taxonomy" id="2709157"/>
    <lineage>
        <taxon>Bacteria</taxon>
        <taxon>Bacillati</taxon>
        <taxon>Bacillota</taxon>
        <taxon>Bacilli</taxon>
        <taxon>Lactobacillales</taxon>
        <taxon>Streptococcaceae</taxon>
        <taxon>Pseudolactococcus</taxon>
    </lineage>
</organism>
<dbReference type="PANTHER" id="PTHR11051">
    <property type="entry name" value="GLYCOSYL HYDROLASE-RELATED"/>
    <property type="match status" value="1"/>
</dbReference>
<evidence type="ECO:0000313" key="1">
    <source>
        <dbReference type="EMBL" id="GFH41524.1"/>
    </source>
</evidence>
<sequence length="678" mass="77252">MIQRKKILQAYSPKLTAVDFKSPLNVGNGQIAFYCDVTGFQTFNETYTQHHVPLCCMAQWGWHATPVSSEIDSYTLADLVMTTFDFNGRKVAYPVEPKMGNEVVYNWLRQNPHRMNLIQVALLVGGVKPEISELSDVEQTLHLATGVVESRYKIAGKSYHVETFSDDKTDTIGFKSAGKTEIELVFPYPSPEISGMDLATSHDYTTEIFAKTTHATIFKCQLDATTYYVKVLGDELRLTQTQRHTWHLASDKADLAFSLSFSDVEPSVLAFETADIYANSLEKWSDFWQTVGFIDFTGSTNNQASELQRRIVLSQYQLAVNCTGDLPPQETGLMCNSWYGKFHLEMHLWHAAYLPLWHKSDLLEKSLTWYIDHLAQARENAAFNGYKGLRWPKMVSETALESPSLINPLIIWQQPHILYMLELSYSQTKNQELLDKYWEVVAGTADFMIDFFQWHEEKGQYELLGPIVPSQEEFEPTTVVNPTFELEYWRFGLSLAIDWAKRLNQTEIAGKWQTVYQKIAKPSLKENLYLAHENCPTTFPDFMTDHPAMLGIYGLIPNDRVNENAFNQTLDKVLADWHFDSMWGWDFGVNAMAATRLGQPERAMAAILQDTTKNHYVANGHNYQEKRTDLPAYLPGNGSLLLAITLMVAGYPTSEKLPGIPKDGTWQVAFENISPFPY</sequence>
<dbReference type="GO" id="GO:0005975">
    <property type="term" value="P:carbohydrate metabolic process"/>
    <property type="evidence" value="ECO:0007669"/>
    <property type="project" value="InterPro"/>
</dbReference>
<dbReference type="PANTHER" id="PTHR11051:SF8">
    <property type="entry name" value="PROTEIN-GLUCOSYLGALACTOSYLHYDROXYLYSINE GLUCOSIDASE"/>
    <property type="match status" value="1"/>
</dbReference>
<dbReference type="Gene3D" id="1.50.10.10">
    <property type="match status" value="1"/>
</dbReference>
<dbReference type="InterPro" id="IPR012341">
    <property type="entry name" value="6hp_glycosidase-like_sf"/>
</dbReference>
<keyword evidence="2" id="KW-1185">Reference proteome</keyword>
<accession>A0A6A0BAV1</accession>
<proteinExistence type="predicted"/>
<protein>
    <recommendedName>
        <fullName evidence="3">Glycoside hydrolase family 65</fullName>
    </recommendedName>
</protein>
<name>A0A6A0BAV1_9LACT</name>
<dbReference type="Proteomes" id="UP000480303">
    <property type="component" value="Unassembled WGS sequence"/>
</dbReference>
<dbReference type="EMBL" id="BLLI01000001">
    <property type="protein sequence ID" value="GFH41524.1"/>
    <property type="molecule type" value="Genomic_DNA"/>
</dbReference>
<dbReference type="GO" id="GO:0004553">
    <property type="term" value="F:hydrolase activity, hydrolyzing O-glycosyl compounds"/>
    <property type="evidence" value="ECO:0007669"/>
    <property type="project" value="TreeGrafter"/>
</dbReference>
<evidence type="ECO:0008006" key="3">
    <source>
        <dbReference type="Google" id="ProtNLM"/>
    </source>
</evidence>
<dbReference type="AlphaFoldDB" id="A0A6A0BAV1"/>
<reference evidence="1 2" key="1">
    <citation type="submission" date="2020-02" db="EMBL/GenBank/DDBJ databases">
        <title>Draft genome sequence of Lactococcus sp. Hs30E4-3.</title>
        <authorList>
            <person name="Noda S."/>
            <person name="Yuki M."/>
            <person name="Ohkuma M."/>
        </authorList>
    </citation>
    <scope>NUCLEOTIDE SEQUENCE [LARGE SCALE GENOMIC DNA]</scope>
    <source>
        <strain evidence="1 2">Hs30E4-3</strain>
    </source>
</reference>
<dbReference type="SUPFAM" id="SSF48208">
    <property type="entry name" value="Six-hairpin glycosidases"/>
    <property type="match status" value="1"/>
</dbReference>
<dbReference type="InterPro" id="IPR008928">
    <property type="entry name" value="6-hairpin_glycosidase_sf"/>
</dbReference>
<evidence type="ECO:0000313" key="2">
    <source>
        <dbReference type="Proteomes" id="UP000480303"/>
    </source>
</evidence>
<dbReference type="RefSeq" id="WP_172207081.1">
    <property type="nucleotide sequence ID" value="NZ_BLLI01000001.1"/>
</dbReference>
<gene>
    <name evidence="1" type="ORF">Hs30E_00750</name>
</gene>